<gene>
    <name evidence="2" type="ORF">C8D89_12840</name>
</gene>
<sequence>MGRHRSNAQVPELSGLSVRAAEDAVLDSGLLPRHVSPGSRQTCVERREGAVVCGQDPRPHTRTVTGAQVCFWCASSGDDPPGDGGGGGSPRPRGPRPLSPAGHKPW</sequence>
<dbReference type="Proteomes" id="UP000245639">
    <property type="component" value="Unassembled WGS sequence"/>
</dbReference>
<dbReference type="EMBL" id="QEKW01000028">
    <property type="protein sequence ID" value="PVY96731.1"/>
    <property type="molecule type" value="Genomic_DNA"/>
</dbReference>
<reference evidence="2 3" key="1">
    <citation type="submission" date="2018-04" db="EMBL/GenBank/DDBJ databases">
        <title>Genomic Encyclopedia of Type Strains, Phase IV (KMG-IV): sequencing the most valuable type-strain genomes for metagenomic binning, comparative biology and taxonomic classification.</title>
        <authorList>
            <person name="Goeker M."/>
        </authorList>
    </citation>
    <scope>NUCLEOTIDE SEQUENCE [LARGE SCALE GENOMIC DNA]</scope>
    <source>
        <strain evidence="2 3">DSM 45771</strain>
    </source>
</reference>
<evidence type="ECO:0000313" key="2">
    <source>
        <dbReference type="EMBL" id="PVY96731.1"/>
    </source>
</evidence>
<evidence type="ECO:0008006" key="4">
    <source>
        <dbReference type="Google" id="ProtNLM"/>
    </source>
</evidence>
<name>A0A2U1E9U9_9PSEU</name>
<accession>A0A2U1E9U9</accession>
<comment type="caution">
    <text evidence="2">The sequence shown here is derived from an EMBL/GenBank/DDBJ whole genome shotgun (WGS) entry which is preliminary data.</text>
</comment>
<dbReference type="Gene3D" id="3.30.10.20">
    <property type="match status" value="1"/>
</dbReference>
<feature type="region of interest" description="Disordered" evidence="1">
    <location>
        <begin position="74"/>
        <end position="106"/>
    </location>
</feature>
<dbReference type="AlphaFoldDB" id="A0A2U1E9U9"/>
<organism evidence="2 3">
    <name type="scientific">Actinomycetospora cinnamomea</name>
    <dbReference type="NCBI Taxonomy" id="663609"/>
    <lineage>
        <taxon>Bacteria</taxon>
        <taxon>Bacillati</taxon>
        <taxon>Actinomycetota</taxon>
        <taxon>Actinomycetes</taxon>
        <taxon>Pseudonocardiales</taxon>
        <taxon>Pseudonocardiaceae</taxon>
        <taxon>Actinomycetospora</taxon>
    </lineage>
</organism>
<proteinExistence type="predicted"/>
<evidence type="ECO:0000313" key="3">
    <source>
        <dbReference type="Proteomes" id="UP000245639"/>
    </source>
</evidence>
<evidence type="ECO:0000256" key="1">
    <source>
        <dbReference type="SAM" id="MobiDB-lite"/>
    </source>
</evidence>
<keyword evidence="3" id="KW-1185">Reference proteome</keyword>
<protein>
    <recommendedName>
        <fullName evidence="4">PASTA domain-containing protein</fullName>
    </recommendedName>
</protein>